<dbReference type="EMBL" id="LT559118">
    <property type="protein sequence ID" value="SBO98763.1"/>
    <property type="molecule type" value="Genomic_DNA"/>
</dbReference>
<name>A0A1M4EJK5_9ACTN</name>
<accession>A0A1M4EJK5</accession>
<gene>
    <name evidence="1" type="ORF">BN4615_P8279</name>
</gene>
<organism evidence="1">
    <name type="scientific">Nonomuraea gerenzanensis</name>
    <dbReference type="NCBI Taxonomy" id="93944"/>
    <lineage>
        <taxon>Bacteria</taxon>
        <taxon>Bacillati</taxon>
        <taxon>Actinomycetota</taxon>
        <taxon>Actinomycetes</taxon>
        <taxon>Streptosporangiales</taxon>
        <taxon>Streptosporangiaceae</taxon>
        <taxon>Nonomuraea</taxon>
    </lineage>
</organism>
<sequence>MPLDPASWTAVQRCLAHWENLRTGNPHLMVTKGTKAGRNSASVAPVSHVLDPAGISPRTIRSTRLIDLVNTMDAKLVAAAFDMNPEGVMIYLADHVDDGRLAHGKSKVSNQKGPRRLTPPSRLAIRHSSTQRMLWGRH</sequence>
<dbReference type="RefSeq" id="WP_225267504.1">
    <property type="nucleotide sequence ID" value="NZ_CP084058.1"/>
</dbReference>
<evidence type="ECO:0000313" key="1">
    <source>
        <dbReference type="EMBL" id="SBO98763.1"/>
    </source>
</evidence>
<dbReference type="AlphaFoldDB" id="A0A1M4EJK5"/>
<proteinExistence type="predicted"/>
<reference evidence="1" key="1">
    <citation type="submission" date="2016-04" db="EMBL/GenBank/DDBJ databases">
        <authorList>
            <person name="Evans L.H."/>
            <person name="Alamgir A."/>
            <person name="Owens N."/>
            <person name="Weber N.D."/>
            <person name="Virtaneva K."/>
            <person name="Barbian K."/>
            <person name="Babar A."/>
            <person name="Rosenke K."/>
        </authorList>
    </citation>
    <scope>NUCLEOTIDE SEQUENCE</scope>
    <source>
        <strain evidence="1">Nono1</strain>
    </source>
</reference>
<protein>
    <submittedName>
        <fullName evidence="1">Uncharacterized protein</fullName>
    </submittedName>
</protein>